<organism evidence="2 3">
    <name type="scientific">Clostridium vincentii</name>
    <dbReference type="NCBI Taxonomy" id="52704"/>
    <lineage>
        <taxon>Bacteria</taxon>
        <taxon>Bacillati</taxon>
        <taxon>Bacillota</taxon>
        <taxon>Clostridia</taxon>
        <taxon>Eubacteriales</taxon>
        <taxon>Clostridiaceae</taxon>
        <taxon>Clostridium</taxon>
    </lineage>
</organism>
<dbReference type="InterPro" id="IPR024301">
    <property type="entry name" value="Amidase_6"/>
</dbReference>
<dbReference type="EMBL" id="PVXQ01000015">
    <property type="protein sequence ID" value="PRR82555.1"/>
    <property type="molecule type" value="Genomic_DNA"/>
</dbReference>
<evidence type="ECO:0000313" key="2">
    <source>
        <dbReference type="EMBL" id="PRR82555.1"/>
    </source>
</evidence>
<sequence length="325" mass="38053">MIRFFLYRFFKAFGKPMKTLTKSVLSKFISNDDLLKTILLDKTFHTLWRKKIANTITDEKYKIKKLKIAKINTNYRALVTVVHSFTLINSKNIRNSKEVMSFIIIIKKEARKYCIINLCDKEYSPSQYERTLCNCDSYIDKENRIKYLEEKIKKIDIISKDFSEFKDVIFRNNKVLSKNKYSTADAVTYARKYALSYNNKYKSFSNSGGDCTNFVSQCVHAGGLPLSLTWRPYSTTWIRVNELYYYILRKGLGKNLSSVENSELGSILQFFSESKGFYSHSGVITEILSDEDCLYCCHSYDKLDYPLSEIYPSIYTKIRILNITY</sequence>
<dbReference type="Proteomes" id="UP000239471">
    <property type="component" value="Unassembled WGS sequence"/>
</dbReference>
<reference evidence="2 3" key="1">
    <citation type="submission" date="2018-03" db="EMBL/GenBank/DDBJ databases">
        <title>Genome sequence of Clostridium vincentii DSM 10228.</title>
        <authorList>
            <person name="Poehlein A."/>
            <person name="Daniel R."/>
        </authorList>
    </citation>
    <scope>NUCLEOTIDE SEQUENCE [LARGE SCALE GENOMIC DNA]</scope>
    <source>
        <strain evidence="2 3">DSM 10228</strain>
    </source>
</reference>
<feature type="domain" description="Putative amidase" evidence="1">
    <location>
        <begin position="180"/>
        <end position="310"/>
    </location>
</feature>
<accession>A0A2T0BF98</accession>
<keyword evidence="3" id="KW-1185">Reference proteome</keyword>
<name>A0A2T0BF98_9CLOT</name>
<evidence type="ECO:0000259" key="1">
    <source>
        <dbReference type="Pfam" id="PF12671"/>
    </source>
</evidence>
<dbReference type="AlphaFoldDB" id="A0A2T0BF98"/>
<dbReference type="PANTHER" id="PTHR40032">
    <property type="entry name" value="EXPORTED PROTEIN-RELATED"/>
    <property type="match status" value="1"/>
</dbReference>
<comment type="caution">
    <text evidence="2">The sequence shown here is derived from an EMBL/GenBank/DDBJ whole genome shotgun (WGS) entry which is preliminary data.</text>
</comment>
<evidence type="ECO:0000313" key="3">
    <source>
        <dbReference type="Proteomes" id="UP000239471"/>
    </source>
</evidence>
<proteinExistence type="predicted"/>
<dbReference type="RefSeq" id="WP_106059672.1">
    <property type="nucleotide sequence ID" value="NZ_PVXQ01000015.1"/>
</dbReference>
<dbReference type="OrthoDB" id="9812429at2"/>
<dbReference type="Pfam" id="PF12671">
    <property type="entry name" value="Amidase_6"/>
    <property type="match status" value="1"/>
</dbReference>
<protein>
    <submittedName>
        <fullName evidence="2">Putative amidase domain protein</fullName>
    </submittedName>
</protein>
<gene>
    <name evidence="2" type="ORF">CLVI_16900</name>
</gene>
<dbReference type="PANTHER" id="PTHR40032:SF1">
    <property type="entry name" value="EXPORTED PROTEIN"/>
    <property type="match status" value="1"/>
</dbReference>